<feature type="region of interest" description="Disordered" evidence="1">
    <location>
        <begin position="1"/>
        <end position="22"/>
    </location>
</feature>
<dbReference type="AlphaFoldDB" id="A0A5A7PM44"/>
<proteinExistence type="predicted"/>
<feature type="non-terminal residue" evidence="2">
    <location>
        <position position="100"/>
    </location>
</feature>
<gene>
    <name evidence="2" type="ORF">STAS_09949</name>
</gene>
<keyword evidence="3" id="KW-1185">Reference proteome</keyword>
<sequence>MSNGFYRKAENGPDGGLDGRFLDRDRCQWGEAQLARRSPQNEDRGHMLWAARFIRHEKKWPGRRPRRPIFGSRPVLMGQSPIGATFSSERGSRAYAVGCT</sequence>
<evidence type="ECO:0000256" key="1">
    <source>
        <dbReference type="SAM" id="MobiDB-lite"/>
    </source>
</evidence>
<dbReference type="Proteomes" id="UP000325081">
    <property type="component" value="Unassembled WGS sequence"/>
</dbReference>
<dbReference type="EMBL" id="BKCP01004794">
    <property type="protein sequence ID" value="GER33789.1"/>
    <property type="molecule type" value="Genomic_DNA"/>
</dbReference>
<organism evidence="2 3">
    <name type="scientific">Striga asiatica</name>
    <name type="common">Asiatic witchweed</name>
    <name type="synonym">Buchnera asiatica</name>
    <dbReference type="NCBI Taxonomy" id="4170"/>
    <lineage>
        <taxon>Eukaryota</taxon>
        <taxon>Viridiplantae</taxon>
        <taxon>Streptophyta</taxon>
        <taxon>Embryophyta</taxon>
        <taxon>Tracheophyta</taxon>
        <taxon>Spermatophyta</taxon>
        <taxon>Magnoliopsida</taxon>
        <taxon>eudicotyledons</taxon>
        <taxon>Gunneridae</taxon>
        <taxon>Pentapetalae</taxon>
        <taxon>asterids</taxon>
        <taxon>lamiids</taxon>
        <taxon>Lamiales</taxon>
        <taxon>Orobanchaceae</taxon>
        <taxon>Buchnereae</taxon>
        <taxon>Striga</taxon>
    </lineage>
</organism>
<accession>A0A5A7PM44</accession>
<comment type="caution">
    <text evidence="2">The sequence shown here is derived from an EMBL/GenBank/DDBJ whole genome shotgun (WGS) entry which is preliminary data.</text>
</comment>
<evidence type="ECO:0000313" key="2">
    <source>
        <dbReference type="EMBL" id="GER33789.1"/>
    </source>
</evidence>
<reference evidence="3" key="1">
    <citation type="journal article" date="2019" name="Curr. Biol.">
        <title>Genome Sequence of Striga asiatica Provides Insight into the Evolution of Plant Parasitism.</title>
        <authorList>
            <person name="Yoshida S."/>
            <person name="Kim S."/>
            <person name="Wafula E.K."/>
            <person name="Tanskanen J."/>
            <person name="Kim Y.M."/>
            <person name="Honaas L."/>
            <person name="Yang Z."/>
            <person name="Spallek T."/>
            <person name="Conn C.E."/>
            <person name="Ichihashi Y."/>
            <person name="Cheong K."/>
            <person name="Cui S."/>
            <person name="Der J.P."/>
            <person name="Gundlach H."/>
            <person name="Jiao Y."/>
            <person name="Hori C."/>
            <person name="Ishida J.K."/>
            <person name="Kasahara H."/>
            <person name="Kiba T."/>
            <person name="Kim M.S."/>
            <person name="Koo N."/>
            <person name="Laohavisit A."/>
            <person name="Lee Y.H."/>
            <person name="Lumba S."/>
            <person name="McCourt P."/>
            <person name="Mortimer J.C."/>
            <person name="Mutuku J.M."/>
            <person name="Nomura T."/>
            <person name="Sasaki-Sekimoto Y."/>
            <person name="Seto Y."/>
            <person name="Wang Y."/>
            <person name="Wakatake T."/>
            <person name="Sakakibara H."/>
            <person name="Demura T."/>
            <person name="Yamaguchi S."/>
            <person name="Yoneyama K."/>
            <person name="Manabe R.I."/>
            <person name="Nelson D.C."/>
            <person name="Schulman A.H."/>
            <person name="Timko M.P."/>
            <person name="dePamphilis C.W."/>
            <person name="Choi D."/>
            <person name="Shirasu K."/>
        </authorList>
    </citation>
    <scope>NUCLEOTIDE SEQUENCE [LARGE SCALE GENOMIC DNA]</scope>
    <source>
        <strain evidence="3">cv. UVA1</strain>
    </source>
</reference>
<evidence type="ECO:0000313" key="3">
    <source>
        <dbReference type="Proteomes" id="UP000325081"/>
    </source>
</evidence>
<name>A0A5A7PM44_STRAF</name>
<protein>
    <submittedName>
        <fullName evidence="2">Auxin-responsive GH3 family protein</fullName>
    </submittedName>
</protein>